<name>A0AAV7H372_DENCH</name>
<accession>A0AAV7H372</accession>
<organism evidence="2 3">
    <name type="scientific">Dendrobium chrysotoxum</name>
    <name type="common">Orchid</name>
    <dbReference type="NCBI Taxonomy" id="161865"/>
    <lineage>
        <taxon>Eukaryota</taxon>
        <taxon>Viridiplantae</taxon>
        <taxon>Streptophyta</taxon>
        <taxon>Embryophyta</taxon>
        <taxon>Tracheophyta</taxon>
        <taxon>Spermatophyta</taxon>
        <taxon>Magnoliopsida</taxon>
        <taxon>Liliopsida</taxon>
        <taxon>Asparagales</taxon>
        <taxon>Orchidaceae</taxon>
        <taxon>Epidendroideae</taxon>
        <taxon>Malaxideae</taxon>
        <taxon>Dendrobiinae</taxon>
        <taxon>Dendrobium</taxon>
    </lineage>
</organism>
<evidence type="ECO:0000313" key="2">
    <source>
        <dbReference type="EMBL" id="KAH0462906.1"/>
    </source>
</evidence>
<evidence type="ECO:0000313" key="3">
    <source>
        <dbReference type="Proteomes" id="UP000775213"/>
    </source>
</evidence>
<sequence>MMYRSFCFTNFDSLDHCTYIVIIMLSNSLTMMLVHCMYSTTKLLNIIVKIVVKGIFCHLVAKAMCL</sequence>
<dbReference type="Proteomes" id="UP000775213">
    <property type="component" value="Unassembled WGS sequence"/>
</dbReference>
<keyword evidence="1" id="KW-0472">Membrane</keyword>
<keyword evidence="3" id="KW-1185">Reference proteome</keyword>
<evidence type="ECO:0000256" key="1">
    <source>
        <dbReference type="SAM" id="Phobius"/>
    </source>
</evidence>
<comment type="caution">
    <text evidence="2">The sequence shown here is derived from an EMBL/GenBank/DDBJ whole genome shotgun (WGS) entry which is preliminary data.</text>
</comment>
<feature type="transmembrane region" description="Helical" evidence="1">
    <location>
        <begin position="20"/>
        <end position="38"/>
    </location>
</feature>
<protein>
    <submittedName>
        <fullName evidence="2">Uncharacterized protein</fullName>
    </submittedName>
</protein>
<proteinExistence type="predicted"/>
<reference evidence="2 3" key="1">
    <citation type="journal article" date="2021" name="Hortic Res">
        <title>Chromosome-scale assembly of the Dendrobium chrysotoxum genome enhances the understanding of orchid evolution.</title>
        <authorList>
            <person name="Zhang Y."/>
            <person name="Zhang G.Q."/>
            <person name="Zhang D."/>
            <person name="Liu X.D."/>
            <person name="Xu X.Y."/>
            <person name="Sun W.H."/>
            <person name="Yu X."/>
            <person name="Zhu X."/>
            <person name="Wang Z.W."/>
            <person name="Zhao X."/>
            <person name="Zhong W.Y."/>
            <person name="Chen H."/>
            <person name="Yin W.L."/>
            <person name="Huang T."/>
            <person name="Niu S.C."/>
            <person name="Liu Z.J."/>
        </authorList>
    </citation>
    <scope>NUCLEOTIDE SEQUENCE [LARGE SCALE GENOMIC DNA]</scope>
    <source>
        <strain evidence="2">Lindl</strain>
    </source>
</reference>
<keyword evidence="1" id="KW-0812">Transmembrane</keyword>
<dbReference type="AlphaFoldDB" id="A0AAV7H372"/>
<keyword evidence="1" id="KW-1133">Transmembrane helix</keyword>
<gene>
    <name evidence="2" type="ORF">IEQ34_007488</name>
</gene>
<dbReference type="EMBL" id="JAGFBR010000008">
    <property type="protein sequence ID" value="KAH0462906.1"/>
    <property type="molecule type" value="Genomic_DNA"/>
</dbReference>